<evidence type="ECO:0000313" key="2">
    <source>
        <dbReference type="EMBL" id="VDP11882.1"/>
    </source>
</evidence>
<name>A0A183G9A5_HELPZ</name>
<keyword evidence="3" id="KW-1185">Reference proteome</keyword>
<feature type="compositionally biased region" description="Basic and acidic residues" evidence="1">
    <location>
        <begin position="77"/>
        <end position="89"/>
    </location>
</feature>
<feature type="compositionally biased region" description="Acidic residues" evidence="1">
    <location>
        <begin position="64"/>
        <end position="76"/>
    </location>
</feature>
<evidence type="ECO:0000256" key="1">
    <source>
        <dbReference type="SAM" id="MobiDB-lite"/>
    </source>
</evidence>
<dbReference type="AlphaFoldDB" id="A0A183G9A5"/>
<accession>A0A3P8ADK8</accession>
<dbReference type="WBParaSite" id="HPBE_0001851701-mRNA-1">
    <property type="protein sequence ID" value="HPBE_0001851701-mRNA-1"/>
    <property type="gene ID" value="HPBE_0001851701"/>
</dbReference>
<proteinExistence type="predicted"/>
<accession>A0A183G9A5</accession>
<feature type="region of interest" description="Disordered" evidence="1">
    <location>
        <begin position="54"/>
        <end position="89"/>
    </location>
</feature>
<organism evidence="3 4">
    <name type="scientific">Heligmosomoides polygyrus</name>
    <name type="common">Parasitic roundworm</name>
    <dbReference type="NCBI Taxonomy" id="6339"/>
    <lineage>
        <taxon>Eukaryota</taxon>
        <taxon>Metazoa</taxon>
        <taxon>Ecdysozoa</taxon>
        <taxon>Nematoda</taxon>
        <taxon>Chromadorea</taxon>
        <taxon>Rhabditida</taxon>
        <taxon>Rhabditina</taxon>
        <taxon>Rhabditomorpha</taxon>
        <taxon>Strongyloidea</taxon>
        <taxon>Heligmosomidae</taxon>
        <taxon>Heligmosomoides</taxon>
    </lineage>
</organism>
<reference evidence="2 3" key="1">
    <citation type="submission" date="2018-11" db="EMBL/GenBank/DDBJ databases">
        <authorList>
            <consortium name="Pathogen Informatics"/>
        </authorList>
    </citation>
    <scope>NUCLEOTIDE SEQUENCE [LARGE SCALE GENOMIC DNA]</scope>
</reference>
<sequence length="197" mass="22081">MVAAGTSAVQDELAQITSLKSKKGDFESSVKEAAHVERHTKIEDEVLQAGKVKANKERFLTGGQEEEQGSEEDEGERDPNIIREDKKKRKEELHFAQVGDLKNKWKTGEVETAGQKEAGERKELEVLKTGPSVKERFHERNEADSVVERHWDRSELDTAGELSVGARTLFNSIVTGLMGRSQEVRGEKKEVGPGWRK</sequence>
<gene>
    <name evidence="2" type="ORF">HPBE_LOCUS18516</name>
</gene>
<protein>
    <submittedName>
        <fullName evidence="4">HABP4_PAI-RBP1 domain-containing protein</fullName>
    </submittedName>
</protein>
<dbReference type="Proteomes" id="UP000050761">
    <property type="component" value="Unassembled WGS sequence"/>
</dbReference>
<evidence type="ECO:0000313" key="4">
    <source>
        <dbReference type="WBParaSite" id="HPBE_0001851701-mRNA-1"/>
    </source>
</evidence>
<reference evidence="4" key="2">
    <citation type="submission" date="2019-09" db="UniProtKB">
        <authorList>
            <consortium name="WormBaseParasite"/>
        </authorList>
    </citation>
    <scope>IDENTIFICATION</scope>
</reference>
<dbReference type="EMBL" id="UZAH01030737">
    <property type="protein sequence ID" value="VDP11882.1"/>
    <property type="molecule type" value="Genomic_DNA"/>
</dbReference>
<dbReference type="OrthoDB" id="1679758at2759"/>
<evidence type="ECO:0000313" key="3">
    <source>
        <dbReference type="Proteomes" id="UP000050761"/>
    </source>
</evidence>